<evidence type="ECO:0000313" key="3">
    <source>
        <dbReference type="Proteomes" id="UP001183388"/>
    </source>
</evidence>
<comment type="caution">
    <text evidence="2">The sequence shown here is derived from an EMBL/GenBank/DDBJ whole genome shotgun (WGS) entry which is preliminary data.</text>
</comment>
<organism evidence="2 3">
    <name type="scientific">Streptomyces boetiae</name>
    <dbReference type="NCBI Taxonomy" id="3075541"/>
    <lineage>
        <taxon>Bacteria</taxon>
        <taxon>Bacillati</taxon>
        <taxon>Actinomycetota</taxon>
        <taxon>Actinomycetes</taxon>
        <taxon>Kitasatosporales</taxon>
        <taxon>Streptomycetaceae</taxon>
        <taxon>Streptomyces</taxon>
    </lineage>
</organism>
<evidence type="ECO:0000313" key="2">
    <source>
        <dbReference type="EMBL" id="MDT0306745.1"/>
    </source>
</evidence>
<evidence type="ECO:0000256" key="1">
    <source>
        <dbReference type="SAM" id="MobiDB-lite"/>
    </source>
</evidence>
<proteinExistence type="predicted"/>
<reference evidence="3" key="1">
    <citation type="submission" date="2023-07" db="EMBL/GenBank/DDBJ databases">
        <title>30 novel species of actinomycetes from the DSMZ collection.</title>
        <authorList>
            <person name="Nouioui I."/>
        </authorList>
    </citation>
    <scope>NUCLEOTIDE SEQUENCE [LARGE SCALE GENOMIC DNA]</scope>
    <source>
        <strain evidence="3">DSM 44917</strain>
    </source>
</reference>
<feature type="compositionally biased region" description="Basic and acidic residues" evidence="1">
    <location>
        <begin position="1"/>
        <end position="14"/>
    </location>
</feature>
<protein>
    <submittedName>
        <fullName evidence="2">Uncharacterized protein</fullName>
    </submittedName>
</protein>
<dbReference type="RefSeq" id="WP_311629678.1">
    <property type="nucleotide sequence ID" value="NZ_JAVREN010000007.1"/>
</dbReference>
<gene>
    <name evidence="2" type="ORF">RM780_07185</name>
</gene>
<dbReference type="EMBL" id="JAVREN010000007">
    <property type="protein sequence ID" value="MDT0306745.1"/>
    <property type="molecule type" value="Genomic_DNA"/>
</dbReference>
<dbReference type="Proteomes" id="UP001183388">
    <property type="component" value="Unassembled WGS sequence"/>
</dbReference>
<name>A0ABU2L5A8_9ACTN</name>
<sequence length="115" mass="12357">MREPTSTTRNEKAPTEGLRQAPARRLLPWPGEDGGPAYLSADSANRDLFTLADELENAQLAAGDAVLRCARPLIAEPSATVRELRFAARRLAECLGDALRVAESRGARLAEESAA</sequence>
<keyword evidence="3" id="KW-1185">Reference proteome</keyword>
<accession>A0ABU2L5A8</accession>
<feature type="region of interest" description="Disordered" evidence="1">
    <location>
        <begin position="1"/>
        <end position="38"/>
    </location>
</feature>